<evidence type="ECO:0000313" key="1">
    <source>
        <dbReference type="EMBL" id="MFC5849163.1"/>
    </source>
</evidence>
<dbReference type="Proteomes" id="UP001595979">
    <property type="component" value="Unassembled WGS sequence"/>
</dbReference>
<gene>
    <name evidence="1" type="ORF">ACFPQ6_12675</name>
</gene>
<evidence type="ECO:0000313" key="2">
    <source>
        <dbReference type="Proteomes" id="UP001595979"/>
    </source>
</evidence>
<organism evidence="1 2">
    <name type="scientific">Deinococcus petrolearius</name>
    <dbReference type="NCBI Taxonomy" id="1751295"/>
    <lineage>
        <taxon>Bacteria</taxon>
        <taxon>Thermotogati</taxon>
        <taxon>Deinococcota</taxon>
        <taxon>Deinococci</taxon>
        <taxon>Deinococcales</taxon>
        <taxon>Deinococcaceae</taxon>
        <taxon>Deinococcus</taxon>
    </lineage>
</organism>
<sequence length="206" mass="23295">MYVFPPQPALPFTRQAADTQTVEVGYAHRQYNSRIRVPIYGPEVCQLDLDAFALLYFSPNMPSNGRVTNSAIALLTLPSQAQGPHVRYLTTPHCKDRRHTPIFRQALDFAQTRNLATWDAEALIRQLEHCVDAQVAEAFRQHPLFCIRSSLEALGIDAQTPVAACYRLRMDPPAAENHLAVTLILRELLHRACQPELFPEQFPHLA</sequence>
<dbReference type="EMBL" id="JBHSOH010000015">
    <property type="protein sequence ID" value="MFC5849163.1"/>
    <property type="molecule type" value="Genomic_DNA"/>
</dbReference>
<keyword evidence="2" id="KW-1185">Reference proteome</keyword>
<protein>
    <submittedName>
        <fullName evidence="1">Uncharacterized protein</fullName>
    </submittedName>
</protein>
<dbReference type="RefSeq" id="WP_380049961.1">
    <property type="nucleotide sequence ID" value="NZ_JBHSOH010000015.1"/>
</dbReference>
<name>A0ABW1DN10_9DEIO</name>
<reference evidence="2" key="1">
    <citation type="journal article" date="2019" name="Int. J. Syst. Evol. Microbiol.">
        <title>The Global Catalogue of Microorganisms (GCM) 10K type strain sequencing project: providing services to taxonomists for standard genome sequencing and annotation.</title>
        <authorList>
            <consortium name="The Broad Institute Genomics Platform"/>
            <consortium name="The Broad Institute Genome Sequencing Center for Infectious Disease"/>
            <person name="Wu L."/>
            <person name="Ma J."/>
        </authorList>
    </citation>
    <scope>NUCLEOTIDE SEQUENCE [LARGE SCALE GENOMIC DNA]</scope>
    <source>
        <strain evidence="2">CGMCC 1.15053</strain>
    </source>
</reference>
<accession>A0ABW1DN10</accession>
<proteinExistence type="predicted"/>
<comment type="caution">
    <text evidence="1">The sequence shown here is derived from an EMBL/GenBank/DDBJ whole genome shotgun (WGS) entry which is preliminary data.</text>
</comment>